<evidence type="ECO:0000259" key="8">
    <source>
        <dbReference type="PROSITE" id="PS51059"/>
    </source>
</evidence>
<dbReference type="InterPro" id="IPR012317">
    <property type="entry name" value="Poly(ADP-ribose)pol_cat_dom"/>
</dbReference>
<name>A0A7E6FA13_9MOLL</name>
<feature type="domain" description="Macro" evidence="9">
    <location>
        <begin position="271"/>
        <end position="457"/>
    </location>
</feature>
<dbReference type="SMART" id="SM00506">
    <property type="entry name" value="A1pp"/>
    <property type="match status" value="2"/>
</dbReference>
<organism evidence="10 11">
    <name type="scientific">Octopus sinensis</name>
    <name type="common">East Asian common octopus</name>
    <dbReference type="NCBI Taxonomy" id="2607531"/>
    <lineage>
        <taxon>Eukaryota</taxon>
        <taxon>Metazoa</taxon>
        <taxon>Spiralia</taxon>
        <taxon>Lophotrochozoa</taxon>
        <taxon>Mollusca</taxon>
        <taxon>Cephalopoda</taxon>
        <taxon>Coleoidea</taxon>
        <taxon>Octopodiformes</taxon>
        <taxon>Octopoda</taxon>
        <taxon>Incirrata</taxon>
        <taxon>Octopodidae</taxon>
        <taxon>Octopus</taxon>
    </lineage>
</organism>
<dbReference type="GO" id="GO:0005737">
    <property type="term" value="C:cytoplasm"/>
    <property type="evidence" value="ECO:0007669"/>
    <property type="project" value="TreeGrafter"/>
</dbReference>
<dbReference type="CDD" id="cd01439">
    <property type="entry name" value="TCCD_inducible_PARP_like"/>
    <property type="match status" value="1"/>
</dbReference>
<feature type="domain" description="Macro" evidence="9">
    <location>
        <begin position="57"/>
        <end position="243"/>
    </location>
</feature>
<evidence type="ECO:0000256" key="6">
    <source>
        <dbReference type="RuleBase" id="RU362114"/>
    </source>
</evidence>
<evidence type="ECO:0000256" key="4">
    <source>
        <dbReference type="ARBA" id="ARBA00023027"/>
    </source>
</evidence>
<proteinExistence type="predicted"/>
<dbReference type="SUPFAM" id="SSF52949">
    <property type="entry name" value="Macro domain-like"/>
    <property type="match status" value="2"/>
</dbReference>
<dbReference type="SUPFAM" id="SSF56399">
    <property type="entry name" value="ADP-ribosylation"/>
    <property type="match status" value="1"/>
</dbReference>
<evidence type="ECO:0000256" key="5">
    <source>
        <dbReference type="ARBA" id="ARBA00023242"/>
    </source>
</evidence>
<evidence type="ECO:0000256" key="3">
    <source>
        <dbReference type="ARBA" id="ARBA00022679"/>
    </source>
</evidence>
<evidence type="ECO:0000313" key="10">
    <source>
        <dbReference type="Proteomes" id="UP000515154"/>
    </source>
</evidence>
<feature type="region of interest" description="Disordered" evidence="7">
    <location>
        <begin position="249"/>
        <end position="274"/>
    </location>
</feature>
<dbReference type="CDD" id="cd02907">
    <property type="entry name" value="Macro_Af1521_BAL-like"/>
    <property type="match status" value="1"/>
</dbReference>
<feature type="region of interest" description="Disordered" evidence="7">
    <location>
        <begin position="458"/>
        <end position="491"/>
    </location>
</feature>
<dbReference type="InterPro" id="IPR002589">
    <property type="entry name" value="Macro_dom"/>
</dbReference>
<dbReference type="GO" id="GO:0010629">
    <property type="term" value="P:negative regulation of gene expression"/>
    <property type="evidence" value="ECO:0007669"/>
    <property type="project" value="TreeGrafter"/>
</dbReference>
<evidence type="ECO:0000256" key="1">
    <source>
        <dbReference type="ARBA" id="ARBA00004123"/>
    </source>
</evidence>
<dbReference type="PANTHER" id="PTHR14453:SF67">
    <property type="entry name" value="POLY [ADP-RIBOSE] POLYMERASE"/>
    <property type="match status" value="1"/>
</dbReference>
<dbReference type="Gene3D" id="3.90.228.10">
    <property type="match status" value="1"/>
</dbReference>
<keyword evidence="3 6" id="KW-0808">Transferase</keyword>
<evidence type="ECO:0000256" key="2">
    <source>
        <dbReference type="ARBA" id="ARBA00022676"/>
    </source>
</evidence>
<dbReference type="Pfam" id="PF00644">
    <property type="entry name" value="PARP"/>
    <property type="match status" value="1"/>
</dbReference>
<reference evidence="11" key="1">
    <citation type="submission" date="2025-08" db="UniProtKB">
        <authorList>
            <consortium name="RefSeq"/>
        </authorList>
    </citation>
    <scope>IDENTIFICATION</scope>
</reference>
<dbReference type="Proteomes" id="UP000515154">
    <property type="component" value="Linkage group LG1"/>
</dbReference>
<dbReference type="AlphaFoldDB" id="A0A7E6FA13"/>
<comment type="subcellular location">
    <subcellularLocation>
        <location evidence="1">Nucleus</location>
    </subcellularLocation>
</comment>
<dbReference type="PROSITE" id="PS51154">
    <property type="entry name" value="MACRO"/>
    <property type="match status" value="2"/>
</dbReference>
<dbReference type="RefSeq" id="XP_036364589.1">
    <property type="nucleotide sequence ID" value="XM_036508696.1"/>
</dbReference>
<protein>
    <recommendedName>
        <fullName evidence="6">Poly [ADP-ribose] polymerase</fullName>
        <shortName evidence="6">PARP</shortName>
        <ecNumber evidence="6">2.4.2.-</ecNumber>
    </recommendedName>
</protein>
<dbReference type="Gene3D" id="3.40.220.10">
    <property type="entry name" value="Leucine Aminopeptidase, subunit E, domain 1"/>
    <property type="match status" value="2"/>
</dbReference>
<dbReference type="GO" id="GO:0005634">
    <property type="term" value="C:nucleus"/>
    <property type="evidence" value="ECO:0007669"/>
    <property type="project" value="UniProtKB-SubCell"/>
</dbReference>
<accession>A0A7E6FA13</accession>
<evidence type="ECO:0000313" key="11">
    <source>
        <dbReference type="RefSeq" id="XP_036364589.1"/>
    </source>
</evidence>
<dbReference type="Pfam" id="PF01661">
    <property type="entry name" value="Macro"/>
    <property type="match status" value="2"/>
</dbReference>
<dbReference type="PROSITE" id="PS51059">
    <property type="entry name" value="PARP_CATALYTIC"/>
    <property type="match status" value="1"/>
</dbReference>
<keyword evidence="10" id="KW-1185">Reference proteome</keyword>
<evidence type="ECO:0000259" key="9">
    <source>
        <dbReference type="PROSITE" id="PS51154"/>
    </source>
</evidence>
<sequence length="852" mass="95794">MEIFIENLRKDISSKEENFKMFGFQEFLKSGEGNTFLCEMQKKSESIILNSNLGSETEEILNFVYKNCEIVLKEGDITTLDTDAIVNAANGRLDHIDGVAAAIVKKGGSEIQAESNDIMEQRKNELEPGEVVSTKAGKLKCKTIIHAVGPVSNYGGTWEMFYLGIAVENCLVFLDLNSYISIAIPAINTGIYGIPIEEGTKCIVTTIKIYLDTHTNSKIKHICLIDVRKKVVSAFKRHLEMVFGISKSRGSTSSNTPFPGSQQEPSSMTPRTNVASGEYGRINIKPINDSITNAYLDVIVNSTNKILQLNDGSLSKSILNAAGPEIQYECNQKYPRGISTSTIAITKGHDLKCKNVFHLTLPEWDENSSDSILANLTQIMTICLENAERMGAKSLAFPILGAGALNYPIENLPETMFEAVKSYSNQNPSQIKDVYFVVYPKDTEIVKKFKEYFQEISADGSDDSDGSDGSHGSDVSSDHEDEEIDDNVSAGQQEDSVTLKFITNYRNLNHAIKTVGKEYNSQLTTKEIPFDMELKGFRKPNLKSIGTDHEVQISIRDKIKIHGRYSHVKNAKLDVQSLLLEYKEADEEILFKDIVQWSYFDENNPENIRMFSDKENAKLEKANSQKKKSLDWNNRRYDFQKMSFQHGGKNYKMKRKNLMDEAIPNTWSPMGDNELLKSVQITNGQEYDDIQAIFSQYLPSYHITKIERIQNKALYHGYQVLKRKYELENPNISNEVDSLWHGTAGGSIDGINKSGFNRSYCGKNATAFGEGVYFARDIQYSAQDKYSAPDANNTKRIYLCSVLVGKMMKGSHGLKVLQDSCNSAVDDIQNPTIYVIFHDNQAYPKYLIEFAQ</sequence>
<feature type="domain" description="PARP catalytic" evidence="8">
    <location>
        <begin position="663"/>
        <end position="852"/>
    </location>
</feature>
<dbReference type="GO" id="GO:0003950">
    <property type="term" value="F:NAD+ poly-ADP-ribosyltransferase activity"/>
    <property type="evidence" value="ECO:0007669"/>
    <property type="project" value="UniProtKB-UniRule"/>
</dbReference>
<gene>
    <name evidence="11" type="primary">LOC115209604</name>
</gene>
<keyword evidence="5" id="KW-0539">Nucleus</keyword>
<keyword evidence="4 6" id="KW-0520">NAD</keyword>
<dbReference type="InterPro" id="IPR052056">
    <property type="entry name" value="Mono-ARTD/PARP"/>
</dbReference>
<dbReference type="PANTHER" id="PTHR14453">
    <property type="entry name" value="PARP/ZINC FINGER CCCH TYPE DOMAIN CONTAINING PROTEIN"/>
    <property type="match status" value="1"/>
</dbReference>
<keyword evidence="2 6" id="KW-0328">Glycosyltransferase</keyword>
<dbReference type="EC" id="2.4.2.-" evidence="6"/>
<dbReference type="InterPro" id="IPR043472">
    <property type="entry name" value="Macro_dom-like"/>
</dbReference>
<dbReference type="GO" id="GO:0003714">
    <property type="term" value="F:transcription corepressor activity"/>
    <property type="evidence" value="ECO:0007669"/>
    <property type="project" value="TreeGrafter"/>
</dbReference>
<evidence type="ECO:0000256" key="7">
    <source>
        <dbReference type="SAM" id="MobiDB-lite"/>
    </source>
</evidence>